<reference evidence="2" key="1">
    <citation type="submission" date="2015-03" db="EMBL/GenBank/DDBJ databases">
        <title>A transcriptome of Araucaria cunninghamii, an australian fine timber species.</title>
        <authorList>
            <person name="Jing Yi C.J.Y."/>
            <person name="Yin San L.Y.S."/>
            <person name="Abdul Karim S.S."/>
            <person name="Wan Azmi N.N."/>
            <person name="Hercus R.R."/>
            <person name="Croft L.L."/>
        </authorList>
    </citation>
    <scope>NUCLEOTIDE SEQUENCE</scope>
    <source>
        <strain evidence="2">MI0301</strain>
        <tissue evidence="2">Leaf</tissue>
    </source>
</reference>
<dbReference type="GO" id="GO:0005525">
    <property type="term" value="F:GTP binding"/>
    <property type="evidence" value="ECO:0007669"/>
    <property type="project" value="InterPro"/>
</dbReference>
<name>A0A0D6QZ34_ARACU</name>
<protein>
    <submittedName>
        <fullName evidence="2">Uncharacterized protein</fullName>
    </submittedName>
</protein>
<dbReference type="PANTHER" id="PTHR14659:SF1">
    <property type="entry name" value="ALPHA- AND GAMMA-ADAPTIN-BINDING PROTEIN P34"/>
    <property type="match status" value="1"/>
</dbReference>
<dbReference type="InterPro" id="IPR019341">
    <property type="entry name" value="Alpha/Gamma-adaptin-bd_p34"/>
</dbReference>
<dbReference type="Pfam" id="PF10199">
    <property type="entry name" value="Adaptin_binding"/>
    <property type="match status" value="1"/>
</dbReference>
<dbReference type="AlphaFoldDB" id="A0A0D6QZ34"/>
<evidence type="ECO:0000313" key="2">
    <source>
        <dbReference type="EMBL" id="JAG96842.1"/>
    </source>
</evidence>
<dbReference type="PANTHER" id="PTHR14659">
    <property type="entry name" value="ALPHA- AND GAMMA-ADAPTIN-BINDING PROTEIN P34"/>
    <property type="match status" value="1"/>
</dbReference>
<dbReference type="SUPFAM" id="SSF52540">
    <property type="entry name" value="P-loop containing nucleoside triphosphate hydrolases"/>
    <property type="match status" value="1"/>
</dbReference>
<dbReference type="GO" id="GO:0003924">
    <property type="term" value="F:GTPase activity"/>
    <property type="evidence" value="ECO:0007669"/>
    <property type="project" value="InterPro"/>
</dbReference>
<feature type="region of interest" description="Disordered" evidence="1">
    <location>
        <begin position="367"/>
        <end position="393"/>
    </location>
</feature>
<dbReference type="Pfam" id="PF00071">
    <property type="entry name" value="Ras"/>
    <property type="match status" value="1"/>
</dbReference>
<proteinExistence type="predicted"/>
<accession>A0A0D6QZ34</accession>
<feature type="region of interest" description="Disordered" evidence="1">
    <location>
        <begin position="249"/>
        <end position="268"/>
    </location>
</feature>
<dbReference type="InterPro" id="IPR001806">
    <property type="entry name" value="Small_GTPase"/>
</dbReference>
<organism evidence="2">
    <name type="scientific">Araucaria cunninghamii</name>
    <name type="common">Hoop pine</name>
    <name type="synonym">Moreton Bay pine</name>
    <dbReference type="NCBI Taxonomy" id="56994"/>
    <lineage>
        <taxon>Eukaryota</taxon>
        <taxon>Viridiplantae</taxon>
        <taxon>Streptophyta</taxon>
        <taxon>Embryophyta</taxon>
        <taxon>Tracheophyta</taxon>
        <taxon>Spermatophyta</taxon>
        <taxon>Pinopsida</taxon>
        <taxon>Pinidae</taxon>
        <taxon>Conifers II</taxon>
        <taxon>Araucariales</taxon>
        <taxon>Araucariaceae</taxon>
        <taxon>Araucaria</taxon>
    </lineage>
</organism>
<feature type="compositionally biased region" description="Polar residues" evidence="1">
    <location>
        <begin position="367"/>
        <end position="384"/>
    </location>
</feature>
<dbReference type="Gene3D" id="3.40.50.300">
    <property type="entry name" value="P-loop containing nucleotide triphosphate hydrolases"/>
    <property type="match status" value="1"/>
</dbReference>
<dbReference type="EMBL" id="GCKF01035886">
    <property type="protein sequence ID" value="JAG96842.1"/>
    <property type="molecule type" value="Transcribed_RNA"/>
</dbReference>
<dbReference type="InterPro" id="IPR027417">
    <property type="entry name" value="P-loop_NTPase"/>
</dbReference>
<sequence>MGREIPAGEKGEDQQQQAEGLLSNRPSIFIVGSPNVGKRAILSRLLSLQSEEIVISSSEITCHGWTIDTKYYTADVCVWLAHLGEKTAESSRSLSTHCDALVMVFDLSNSSSFDILQDWISGIEIQKFEILLCVGNKADLLPGHFAHAEYRRQIQIRGESSSDPHPEFWDYGIHRSEGSSLLNDDEEPSHGVQRSVTEWCNQNNIEYIEACAINDAFDKCMSINGDSQGVKRIREALSAHMWPGMVMKSQSKSLGSPLPPKKDDFSDDDSEYEIEYELLSNGSAEPWDGIEEPWVAFNNDKHNVLVREEGENKNGLHDLPVGQPSNIQVEEQNATTSNAPQGEGLVSQHSVSFVQDDNKSEATTSLTSIITGQDPSKAQGTEQGVENPETREKREYSFEELEQLMHEMARMRENLRLMPDSHRKEMAANLAMKMASLFADVEDDDSDGV</sequence>
<evidence type="ECO:0000256" key="1">
    <source>
        <dbReference type="SAM" id="MobiDB-lite"/>
    </source>
</evidence>